<dbReference type="InterPro" id="IPR050564">
    <property type="entry name" value="F420-G6PD/mer"/>
</dbReference>
<evidence type="ECO:0000259" key="2">
    <source>
        <dbReference type="Pfam" id="PF00296"/>
    </source>
</evidence>
<sequence>MKLGLSLGHSTGLRDLGAVAHRADAAGLDSLWVSEAYGSDAVSVLGHLSAMTSRIGLGTAVLQMPARTPAATAMTALTLDQLSDGRLLLGLGTSGPQVVEGWHGVAFDSPLARTREYVDIVRAAVARREPLTYPGVHYPLPYPRADREPPRPLKATLHPVRPRIPVLLAANGPRNVALAGELAEGWLPAFYCPDRPELYRDMLAPGLARRPADLGPLRVVATVHIAPGADLAACRDALRPAFALYLGGMGGRGRNFYADLASRLGYEAAAQQIQELYLGGHRAQAAAAVPDALIDQLALVGPRERIRDRLAAWADAGVDVMTLKTTDVDLVAWLAAAL</sequence>
<dbReference type="Proteomes" id="UP001334804">
    <property type="component" value="Chromosome"/>
</dbReference>
<dbReference type="SUPFAM" id="SSF51679">
    <property type="entry name" value="Bacterial luciferase-like"/>
    <property type="match status" value="1"/>
</dbReference>
<protein>
    <submittedName>
        <fullName evidence="4">LLM class F420-dependent oxidoreductase</fullName>
    </submittedName>
    <submittedName>
        <fullName evidence="3">Probable F420-dependent oxidoreductase, Rv3520c family</fullName>
    </submittedName>
</protein>
<evidence type="ECO:0000313" key="5">
    <source>
        <dbReference type="Proteomes" id="UP000199343"/>
    </source>
</evidence>
<gene>
    <name evidence="3" type="ORF">GA0070608_5771</name>
    <name evidence="4" type="ORF">OIE14_00500</name>
</gene>
<dbReference type="CDD" id="cd01097">
    <property type="entry name" value="Tetrahydromethanopterin_reductase"/>
    <property type="match status" value="1"/>
</dbReference>
<dbReference type="Gene3D" id="3.20.20.30">
    <property type="entry name" value="Luciferase-like domain"/>
    <property type="match status" value="1"/>
</dbReference>
<dbReference type="NCBIfam" id="TIGR03559">
    <property type="entry name" value="F420_Rv3520c"/>
    <property type="match status" value="1"/>
</dbReference>
<evidence type="ECO:0000313" key="3">
    <source>
        <dbReference type="EMBL" id="SCL73486.1"/>
    </source>
</evidence>
<dbReference type="AlphaFoldDB" id="A0A1C6W4P1"/>
<dbReference type="InterPro" id="IPR036661">
    <property type="entry name" value="Luciferase-like_sf"/>
</dbReference>
<dbReference type="STRING" id="47871.GA0070608_5771"/>
<keyword evidence="1" id="KW-0560">Oxidoreductase</keyword>
<feature type="domain" description="Luciferase-like" evidence="2">
    <location>
        <begin position="9"/>
        <end position="319"/>
    </location>
</feature>
<organism evidence="3 5">
    <name type="scientific">Micromonospora peucetia</name>
    <dbReference type="NCBI Taxonomy" id="47871"/>
    <lineage>
        <taxon>Bacteria</taxon>
        <taxon>Bacillati</taxon>
        <taxon>Actinomycetota</taxon>
        <taxon>Actinomycetes</taxon>
        <taxon>Micromonosporales</taxon>
        <taxon>Micromonosporaceae</taxon>
        <taxon>Micromonospora</taxon>
    </lineage>
</organism>
<proteinExistence type="predicted"/>
<dbReference type="GO" id="GO:0016705">
    <property type="term" value="F:oxidoreductase activity, acting on paired donors, with incorporation or reduction of molecular oxygen"/>
    <property type="evidence" value="ECO:0007669"/>
    <property type="project" value="InterPro"/>
</dbReference>
<dbReference type="InterPro" id="IPR019951">
    <property type="entry name" value="F420_OxRdatse_Rv3520c_pred"/>
</dbReference>
<dbReference type="Proteomes" id="UP000199343">
    <property type="component" value="Unassembled WGS sequence"/>
</dbReference>
<name>A0A1C6W4P1_9ACTN</name>
<evidence type="ECO:0000256" key="1">
    <source>
        <dbReference type="ARBA" id="ARBA00023002"/>
    </source>
</evidence>
<dbReference type="PANTHER" id="PTHR43244:SF1">
    <property type="entry name" value="5,10-METHYLENETETRAHYDROMETHANOPTERIN REDUCTASE"/>
    <property type="match status" value="1"/>
</dbReference>
<dbReference type="Pfam" id="PF00296">
    <property type="entry name" value="Bac_luciferase"/>
    <property type="match status" value="1"/>
</dbReference>
<dbReference type="EMBL" id="FMIC01000002">
    <property type="protein sequence ID" value="SCL73486.1"/>
    <property type="molecule type" value="Genomic_DNA"/>
</dbReference>
<evidence type="ECO:0000313" key="4">
    <source>
        <dbReference type="EMBL" id="WSA32618.1"/>
    </source>
</evidence>
<dbReference type="EMBL" id="CP109071">
    <property type="protein sequence ID" value="WSA32618.1"/>
    <property type="molecule type" value="Genomic_DNA"/>
</dbReference>
<dbReference type="RefSeq" id="WP_091632142.1">
    <property type="nucleotide sequence ID" value="NZ_CP109071.1"/>
</dbReference>
<dbReference type="OrthoDB" id="3457164at2"/>
<evidence type="ECO:0000313" key="6">
    <source>
        <dbReference type="Proteomes" id="UP001334804"/>
    </source>
</evidence>
<reference evidence="3 5" key="1">
    <citation type="submission" date="2016-06" db="EMBL/GenBank/DDBJ databases">
        <authorList>
            <person name="Kjaerup R.B."/>
            <person name="Dalgaard T.S."/>
            <person name="Juul-Madsen H.R."/>
        </authorList>
    </citation>
    <scope>NUCLEOTIDE SEQUENCE [LARGE SCALE GENOMIC DNA]</scope>
    <source>
        <strain evidence="3 5">DSM 43363</strain>
    </source>
</reference>
<accession>A0A1C6W4P1</accession>
<dbReference type="InterPro" id="IPR011251">
    <property type="entry name" value="Luciferase-like_dom"/>
</dbReference>
<dbReference type="PANTHER" id="PTHR43244">
    <property type="match status" value="1"/>
</dbReference>
<keyword evidence="6" id="KW-1185">Reference proteome</keyword>
<reference evidence="4 6" key="2">
    <citation type="submission" date="2022-10" db="EMBL/GenBank/DDBJ databases">
        <title>The complete genomes of actinobacterial strains from the NBC collection.</title>
        <authorList>
            <person name="Joergensen T.S."/>
            <person name="Alvarez Arevalo M."/>
            <person name="Sterndorff E.B."/>
            <person name="Faurdal D."/>
            <person name="Vuksanovic O."/>
            <person name="Mourched A.-S."/>
            <person name="Charusanti P."/>
            <person name="Shaw S."/>
            <person name="Blin K."/>
            <person name="Weber T."/>
        </authorList>
    </citation>
    <scope>NUCLEOTIDE SEQUENCE [LARGE SCALE GENOMIC DNA]</scope>
    <source>
        <strain evidence="4 6">NBC 01809</strain>
    </source>
</reference>